<keyword evidence="2" id="KW-1185">Reference proteome</keyword>
<sequence length="89" mass="9858">MRGLSFTGLKEAVTAFDRHVLNKLLVQKTDVHVSHEATTLAEQPKDFSCLVSLVVWFDLQLGGALEISPRALVVLKSERIITRKAAKLT</sequence>
<accession>A0A4C1VKW3</accession>
<dbReference type="Proteomes" id="UP000299102">
    <property type="component" value="Unassembled WGS sequence"/>
</dbReference>
<evidence type="ECO:0000313" key="2">
    <source>
        <dbReference type="Proteomes" id="UP000299102"/>
    </source>
</evidence>
<evidence type="ECO:0000313" key="1">
    <source>
        <dbReference type="EMBL" id="GBP39243.1"/>
    </source>
</evidence>
<proteinExistence type="predicted"/>
<reference evidence="1 2" key="1">
    <citation type="journal article" date="2019" name="Commun. Biol.">
        <title>The bagworm genome reveals a unique fibroin gene that provides high tensile strength.</title>
        <authorList>
            <person name="Kono N."/>
            <person name="Nakamura H."/>
            <person name="Ohtoshi R."/>
            <person name="Tomita M."/>
            <person name="Numata K."/>
            <person name="Arakawa K."/>
        </authorList>
    </citation>
    <scope>NUCLEOTIDE SEQUENCE [LARGE SCALE GENOMIC DNA]</scope>
</reference>
<name>A0A4C1VKW3_EUMVA</name>
<organism evidence="1 2">
    <name type="scientific">Eumeta variegata</name>
    <name type="common">Bagworm moth</name>
    <name type="synonym">Eumeta japonica</name>
    <dbReference type="NCBI Taxonomy" id="151549"/>
    <lineage>
        <taxon>Eukaryota</taxon>
        <taxon>Metazoa</taxon>
        <taxon>Ecdysozoa</taxon>
        <taxon>Arthropoda</taxon>
        <taxon>Hexapoda</taxon>
        <taxon>Insecta</taxon>
        <taxon>Pterygota</taxon>
        <taxon>Neoptera</taxon>
        <taxon>Endopterygota</taxon>
        <taxon>Lepidoptera</taxon>
        <taxon>Glossata</taxon>
        <taxon>Ditrysia</taxon>
        <taxon>Tineoidea</taxon>
        <taxon>Psychidae</taxon>
        <taxon>Oiketicinae</taxon>
        <taxon>Eumeta</taxon>
    </lineage>
</organism>
<protein>
    <submittedName>
        <fullName evidence="1">Uncharacterized protein</fullName>
    </submittedName>
</protein>
<comment type="caution">
    <text evidence="1">The sequence shown here is derived from an EMBL/GenBank/DDBJ whole genome shotgun (WGS) entry which is preliminary data.</text>
</comment>
<dbReference type="OrthoDB" id="10063284at2759"/>
<dbReference type="EMBL" id="BGZK01000362">
    <property type="protein sequence ID" value="GBP39243.1"/>
    <property type="molecule type" value="Genomic_DNA"/>
</dbReference>
<gene>
    <name evidence="1" type="ORF">EVAR_22648_1</name>
</gene>
<dbReference type="AlphaFoldDB" id="A0A4C1VKW3"/>